<protein>
    <submittedName>
        <fullName evidence="1">Uncharacterized protein</fullName>
    </submittedName>
</protein>
<evidence type="ECO:0000313" key="2">
    <source>
        <dbReference type="Proteomes" id="UP000054630"/>
    </source>
</evidence>
<dbReference type="AlphaFoldDB" id="A0A0V0S259"/>
<reference evidence="1 2" key="1">
    <citation type="submission" date="2015-01" db="EMBL/GenBank/DDBJ databases">
        <title>Evolution of Trichinella species and genotypes.</title>
        <authorList>
            <person name="Korhonen P.K."/>
            <person name="Edoardo P."/>
            <person name="Giuseppe L.R."/>
            <person name="Gasser R.B."/>
        </authorList>
    </citation>
    <scope>NUCLEOTIDE SEQUENCE [LARGE SCALE GENOMIC DNA]</scope>
    <source>
        <strain evidence="1">ISS37</strain>
    </source>
</reference>
<dbReference type="Proteomes" id="UP000054630">
    <property type="component" value="Unassembled WGS sequence"/>
</dbReference>
<keyword evidence="2" id="KW-1185">Reference proteome</keyword>
<comment type="caution">
    <text evidence="1">The sequence shown here is derived from an EMBL/GenBank/DDBJ whole genome shotgun (WGS) entry which is preliminary data.</text>
</comment>
<dbReference type="EMBL" id="JYDL01000044">
    <property type="protein sequence ID" value="KRX20830.1"/>
    <property type="molecule type" value="Genomic_DNA"/>
</dbReference>
<dbReference type="OrthoDB" id="10477889at2759"/>
<name>A0A0V0S259_9BILA</name>
<organism evidence="1 2">
    <name type="scientific">Trichinella nelsoni</name>
    <dbReference type="NCBI Taxonomy" id="6336"/>
    <lineage>
        <taxon>Eukaryota</taxon>
        <taxon>Metazoa</taxon>
        <taxon>Ecdysozoa</taxon>
        <taxon>Nematoda</taxon>
        <taxon>Enoplea</taxon>
        <taxon>Dorylaimia</taxon>
        <taxon>Trichinellida</taxon>
        <taxon>Trichinellidae</taxon>
        <taxon>Trichinella</taxon>
    </lineage>
</organism>
<proteinExistence type="predicted"/>
<accession>A0A0V0S259</accession>
<gene>
    <name evidence="1" type="ORF">T07_4245</name>
</gene>
<sequence>MYETVLLPMISDSLSFNWPCTPSVTFMFPWTLYSSFDVLEKEESCYGMVWTPNLNIHSRNLRNSHRRGAITTGDEVMNCE</sequence>
<evidence type="ECO:0000313" key="1">
    <source>
        <dbReference type="EMBL" id="KRX20830.1"/>
    </source>
</evidence>